<dbReference type="AlphaFoldDB" id="A0A2X3KX75"/>
<dbReference type="RefSeq" id="WP_122031597.1">
    <property type="nucleotide sequence ID" value="NZ_LS483254.1"/>
</dbReference>
<dbReference type="OrthoDB" id="509436at2"/>
<proteinExistence type="predicted"/>
<keyword evidence="2" id="KW-1185">Reference proteome</keyword>
<evidence type="ECO:0000313" key="1">
    <source>
        <dbReference type="EMBL" id="SQD93198.1"/>
    </source>
</evidence>
<gene>
    <name evidence="1" type="ORF">BARAN1_1176</name>
</gene>
<accession>A0A2X3KX75</accession>
<dbReference type="EMBL" id="LS483254">
    <property type="protein sequence ID" value="SQD93198.1"/>
    <property type="molecule type" value="Genomic_DNA"/>
</dbReference>
<organism evidence="1 2">
    <name type="scientific">Candidatus Bipolaricaulis anaerobius</name>
    <dbReference type="NCBI Taxonomy" id="2026885"/>
    <lineage>
        <taxon>Bacteria</taxon>
        <taxon>Candidatus Bipolaricaulota</taxon>
        <taxon>Candidatus Bipolaricaulia</taxon>
        <taxon>Candidatus Bipolaricaulales</taxon>
        <taxon>Candidatus Bipolaricaulaceae</taxon>
        <taxon>Candidatus Bipolaricaulis</taxon>
    </lineage>
</organism>
<dbReference type="KEGG" id="bana:BARAN1_1176"/>
<protein>
    <submittedName>
        <fullName evidence="1">Uncharacterized protein</fullName>
    </submittedName>
</protein>
<dbReference type="Proteomes" id="UP000249818">
    <property type="component" value="Chromosome BARAN1"/>
</dbReference>
<name>A0A2X3KX75_9BACT</name>
<sequence>MAELVFACLAEDERYAIFAHQAVLAGVVLSSLEREAIGELSPWANYPLHLHERYPLARRPPPLDEVTVCRYEDFFENPAWEDVIPVEESLRGWLSRELPATFAG</sequence>
<evidence type="ECO:0000313" key="2">
    <source>
        <dbReference type="Proteomes" id="UP000249818"/>
    </source>
</evidence>
<reference evidence="2" key="1">
    <citation type="submission" date="2018-05" db="EMBL/GenBank/DDBJ databases">
        <authorList>
            <person name="Hao L."/>
        </authorList>
    </citation>
    <scope>NUCLEOTIDE SEQUENCE [LARGE SCALE GENOMIC DNA]</scope>
</reference>